<comment type="caution">
    <text evidence="6">The sequence shown here is derived from an EMBL/GenBank/DDBJ whole genome shotgun (WGS) entry which is preliminary data.</text>
</comment>
<keyword evidence="2 4" id="KW-0238">DNA-binding</keyword>
<evidence type="ECO:0000256" key="2">
    <source>
        <dbReference type="ARBA" id="ARBA00023125"/>
    </source>
</evidence>
<dbReference type="Gene3D" id="1.10.10.60">
    <property type="entry name" value="Homeodomain-like"/>
    <property type="match status" value="1"/>
</dbReference>
<keyword evidence="1" id="KW-0805">Transcription regulation</keyword>
<name>A0ABN1Q7W0_9PSEU</name>
<dbReference type="Proteomes" id="UP001499967">
    <property type="component" value="Unassembled WGS sequence"/>
</dbReference>
<dbReference type="PANTHER" id="PTHR30055">
    <property type="entry name" value="HTH-TYPE TRANSCRIPTIONAL REGULATOR RUTR"/>
    <property type="match status" value="1"/>
</dbReference>
<dbReference type="PROSITE" id="PS50977">
    <property type="entry name" value="HTH_TETR_2"/>
    <property type="match status" value="1"/>
</dbReference>
<dbReference type="InterPro" id="IPR036271">
    <property type="entry name" value="Tet_transcr_reg_TetR-rel_C_sf"/>
</dbReference>
<dbReference type="Pfam" id="PF00440">
    <property type="entry name" value="TetR_N"/>
    <property type="match status" value="1"/>
</dbReference>
<reference evidence="6 7" key="1">
    <citation type="journal article" date="2019" name="Int. J. Syst. Evol. Microbiol.">
        <title>The Global Catalogue of Microorganisms (GCM) 10K type strain sequencing project: providing services to taxonomists for standard genome sequencing and annotation.</title>
        <authorList>
            <consortium name="The Broad Institute Genomics Platform"/>
            <consortium name="The Broad Institute Genome Sequencing Center for Infectious Disease"/>
            <person name="Wu L."/>
            <person name="Ma J."/>
        </authorList>
    </citation>
    <scope>NUCLEOTIDE SEQUENCE [LARGE SCALE GENOMIC DNA]</scope>
    <source>
        <strain evidence="6 7">JCM 11117</strain>
    </source>
</reference>
<dbReference type="InterPro" id="IPR023772">
    <property type="entry name" value="DNA-bd_HTH_TetR-type_CS"/>
</dbReference>
<dbReference type="InterPro" id="IPR001647">
    <property type="entry name" value="HTH_TetR"/>
</dbReference>
<dbReference type="PROSITE" id="PS01081">
    <property type="entry name" value="HTH_TETR_1"/>
    <property type="match status" value="1"/>
</dbReference>
<evidence type="ECO:0000259" key="5">
    <source>
        <dbReference type="PROSITE" id="PS50977"/>
    </source>
</evidence>
<dbReference type="PRINTS" id="PR00455">
    <property type="entry name" value="HTHTETR"/>
</dbReference>
<evidence type="ECO:0000256" key="3">
    <source>
        <dbReference type="ARBA" id="ARBA00023163"/>
    </source>
</evidence>
<dbReference type="PANTHER" id="PTHR30055:SF234">
    <property type="entry name" value="HTH-TYPE TRANSCRIPTIONAL REGULATOR BETI"/>
    <property type="match status" value="1"/>
</dbReference>
<feature type="DNA-binding region" description="H-T-H motif" evidence="4">
    <location>
        <begin position="53"/>
        <end position="72"/>
    </location>
</feature>
<accession>A0ABN1Q7W0</accession>
<evidence type="ECO:0000256" key="4">
    <source>
        <dbReference type="PROSITE-ProRule" id="PRU00335"/>
    </source>
</evidence>
<dbReference type="Gene3D" id="1.10.357.10">
    <property type="entry name" value="Tetracycline Repressor, domain 2"/>
    <property type="match status" value="1"/>
</dbReference>
<evidence type="ECO:0000256" key="1">
    <source>
        <dbReference type="ARBA" id="ARBA00023015"/>
    </source>
</evidence>
<dbReference type="EMBL" id="BAAAHP010000092">
    <property type="protein sequence ID" value="GAA0938836.1"/>
    <property type="molecule type" value="Genomic_DNA"/>
</dbReference>
<gene>
    <name evidence="6" type="ORF">GCM10009559_32890</name>
</gene>
<keyword evidence="7" id="KW-1185">Reference proteome</keyword>
<dbReference type="SUPFAM" id="SSF48498">
    <property type="entry name" value="Tetracyclin repressor-like, C-terminal domain"/>
    <property type="match status" value="1"/>
</dbReference>
<dbReference type="InterPro" id="IPR050109">
    <property type="entry name" value="HTH-type_TetR-like_transc_reg"/>
</dbReference>
<sequence>MCRADRSCYFLAVRSENATAGQKRPSFIEEARRAQIIESAIETFAELGYAGTSLARIAERAGISKGVISYHFAGKTELMEQIVEEVYREIGEFVLPRMEEQPTACGALRANIRSVAAYMRDRRAHLLALGEIFHNVRDAEGRRRYGAAFNEPVHRAREELFRRGQRSGELRRFDTRVMAVSVQAAIDAMFAYWVAHPDHDMAAHAEELADLFEHAMRAAAPEGVVER</sequence>
<organism evidence="6 7">
    <name type="scientific">Pseudonocardia zijingensis</name>
    <dbReference type="NCBI Taxonomy" id="153376"/>
    <lineage>
        <taxon>Bacteria</taxon>
        <taxon>Bacillati</taxon>
        <taxon>Actinomycetota</taxon>
        <taxon>Actinomycetes</taxon>
        <taxon>Pseudonocardiales</taxon>
        <taxon>Pseudonocardiaceae</taxon>
        <taxon>Pseudonocardia</taxon>
    </lineage>
</organism>
<protein>
    <submittedName>
        <fullName evidence="6">TetR family transcriptional regulator</fullName>
    </submittedName>
</protein>
<keyword evidence="3" id="KW-0804">Transcription</keyword>
<feature type="domain" description="HTH tetR-type" evidence="5">
    <location>
        <begin position="30"/>
        <end position="90"/>
    </location>
</feature>
<dbReference type="SUPFAM" id="SSF46689">
    <property type="entry name" value="Homeodomain-like"/>
    <property type="match status" value="1"/>
</dbReference>
<dbReference type="InterPro" id="IPR009057">
    <property type="entry name" value="Homeodomain-like_sf"/>
</dbReference>
<evidence type="ECO:0000313" key="7">
    <source>
        <dbReference type="Proteomes" id="UP001499967"/>
    </source>
</evidence>
<proteinExistence type="predicted"/>
<evidence type="ECO:0000313" key="6">
    <source>
        <dbReference type="EMBL" id="GAA0938836.1"/>
    </source>
</evidence>